<evidence type="ECO:0000313" key="7">
    <source>
        <dbReference type="EMBL" id="RED52290.1"/>
    </source>
</evidence>
<gene>
    <name evidence="7" type="ORF">DFP90_102309</name>
</gene>
<reference evidence="7 8" key="1">
    <citation type="submission" date="2018-07" db="EMBL/GenBank/DDBJ databases">
        <title>Genomic Encyclopedia of Type Strains, Phase III (KMG-III): the genomes of soil and plant-associated and newly described type strains.</title>
        <authorList>
            <person name="Whitman W."/>
        </authorList>
    </citation>
    <scope>NUCLEOTIDE SEQUENCE [LARGE SCALE GENOMIC DNA]</scope>
    <source>
        <strain evidence="7 8">CECT 8488</strain>
    </source>
</reference>
<dbReference type="SUPFAM" id="SSF48498">
    <property type="entry name" value="Tetracyclin repressor-like, C-terminal domain"/>
    <property type="match status" value="1"/>
</dbReference>
<dbReference type="InterPro" id="IPR039538">
    <property type="entry name" value="BetI_C"/>
</dbReference>
<feature type="DNA-binding region" description="H-T-H motif" evidence="5">
    <location>
        <begin position="40"/>
        <end position="59"/>
    </location>
</feature>
<dbReference type="InterPro" id="IPR050109">
    <property type="entry name" value="HTH-type_TetR-like_transc_reg"/>
</dbReference>
<keyword evidence="1" id="KW-0678">Repressor</keyword>
<proteinExistence type="predicted"/>
<evidence type="ECO:0000256" key="4">
    <source>
        <dbReference type="ARBA" id="ARBA00023163"/>
    </source>
</evidence>
<keyword evidence="2" id="KW-0805">Transcription regulation</keyword>
<dbReference type="Proteomes" id="UP000256845">
    <property type="component" value="Unassembled WGS sequence"/>
</dbReference>
<dbReference type="PANTHER" id="PTHR30055:SF228">
    <property type="entry name" value="TRANSCRIPTIONAL REGULATOR-RELATED"/>
    <property type="match status" value="1"/>
</dbReference>
<dbReference type="Gene3D" id="1.10.357.10">
    <property type="entry name" value="Tetracycline Repressor, domain 2"/>
    <property type="match status" value="1"/>
</dbReference>
<dbReference type="Pfam" id="PF13977">
    <property type="entry name" value="TetR_C_6"/>
    <property type="match status" value="1"/>
</dbReference>
<dbReference type="OrthoDB" id="9809265at2"/>
<name>A0A3D9HS47_9PROT</name>
<dbReference type="GO" id="GO:0000976">
    <property type="term" value="F:transcription cis-regulatory region binding"/>
    <property type="evidence" value="ECO:0007669"/>
    <property type="project" value="TreeGrafter"/>
</dbReference>
<dbReference type="InterPro" id="IPR009057">
    <property type="entry name" value="Homeodomain-like_sf"/>
</dbReference>
<dbReference type="SUPFAM" id="SSF46689">
    <property type="entry name" value="Homeodomain-like"/>
    <property type="match status" value="1"/>
</dbReference>
<dbReference type="PROSITE" id="PS50977">
    <property type="entry name" value="HTH_TETR_2"/>
    <property type="match status" value="1"/>
</dbReference>
<dbReference type="InterPro" id="IPR036271">
    <property type="entry name" value="Tet_transcr_reg_TetR-rel_C_sf"/>
</dbReference>
<dbReference type="PROSITE" id="PS01081">
    <property type="entry name" value="HTH_TETR_1"/>
    <property type="match status" value="1"/>
</dbReference>
<evidence type="ECO:0000256" key="2">
    <source>
        <dbReference type="ARBA" id="ARBA00023015"/>
    </source>
</evidence>
<evidence type="ECO:0000256" key="5">
    <source>
        <dbReference type="PROSITE-ProRule" id="PRU00335"/>
    </source>
</evidence>
<dbReference type="PANTHER" id="PTHR30055">
    <property type="entry name" value="HTH-TYPE TRANSCRIPTIONAL REGULATOR RUTR"/>
    <property type="match status" value="1"/>
</dbReference>
<evidence type="ECO:0000256" key="1">
    <source>
        <dbReference type="ARBA" id="ARBA00022491"/>
    </source>
</evidence>
<keyword evidence="8" id="KW-1185">Reference proteome</keyword>
<keyword evidence="4" id="KW-0804">Transcription</keyword>
<comment type="caution">
    <text evidence="7">The sequence shown here is derived from an EMBL/GenBank/DDBJ whole genome shotgun (WGS) entry which is preliminary data.</text>
</comment>
<dbReference type="InterPro" id="IPR023772">
    <property type="entry name" value="DNA-bd_HTH_TetR-type_CS"/>
</dbReference>
<evidence type="ECO:0000259" key="6">
    <source>
        <dbReference type="PROSITE" id="PS50977"/>
    </source>
</evidence>
<feature type="domain" description="HTH tetR-type" evidence="6">
    <location>
        <begin position="17"/>
        <end position="77"/>
    </location>
</feature>
<sequence length="217" mass="24738">MAEAEKTQPKFHRLEADERREALINATIRCLARLGPRATSVREICAEAGVSPGLLRHYFEGKDDLVAQAYLHLTSKLNERVESFLLDQAQPPESRLEQLFLHILTEEWVSDEILGVWVAFWSLQRSDERLSNLHRVYNREFRDLIGKVLEELAAEREIKTNIRLAAISLSSLLDGLWLELCLDPDGFSAQEGIAICRSWLDGFLGRDVHDGMRNAKA</sequence>
<evidence type="ECO:0000313" key="8">
    <source>
        <dbReference type="Proteomes" id="UP000256845"/>
    </source>
</evidence>
<accession>A0A3D9HS47</accession>
<evidence type="ECO:0000256" key="3">
    <source>
        <dbReference type="ARBA" id="ARBA00023125"/>
    </source>
</evidence>
<dbReference type="AlphaFoldDB" id="A0A3D9HS47"/>
<dbReference type="InterPro" id="IPR001647">
    <property type="entry name" value="HTH_TetR"/>
</dbReference>
<keyword evidence="3 5" id="KW-0238">DNA-binding</keyword>
<dbReference type="Pfam" id="PF00440">
    <property type="entry name" value="TetR_N"/>
    <property type="match status" value="1"/>
</dbReference>
<protein>
    <submittedName>
        <fullName evidence="7">TetR family transcriptional regulator</fullName>
    </submittedName>
</protein>
<dbReference type="EMBL" id="QRDW01000002">
    <property type="protein sequence ID" value="RED52290.1"/>
    <property type="molecule type" value="Genomic_DNA"/>
</dbReference>
<dbReference type="GO" id="GO:0003700">
    <property type="term" value="F:DNA-binding transcription factor activity"/>
    <property type="evidence" value="ECO:0007669"/>
    <property type="project" value="TreeGrafter"/>
</dbReference>
<organism evidence="7 8">
    <name type="scientific">Aestuariispira insulae</name>
    <dbReference type="NCBI Taxonomy" id="1461337"/>
    <lineage>
        <taxon>Bacteria</taxon>
        <taxon>Pseudomonadati</taxon>
        <taxon>Pseudomonadota</taxon>
        <taxon>Alphaproteobacteria</taxon>
        <taxon>Rhodospirillales</taxon>
        <taxon>Kiloniellaceae</taxon>
        <taxon>Aestuariispira</taxon>
    </lineage>
</organism>
<dbReference type="RefSeq" id="WP_115935839.1">
    <property type="nucleotide sequence ID" value="NZ_QRDW01000002.1"/>
</dbReference>